<dbReference type="AlphaFoldDB" id="A0A3E0AGV2"/>
<keyword evidence="3" id="KW-1185">Reference proteome</keyword>
<dbReference type="Gene3D" id="3.90.550.10">
    <property type="entry name" value="Spore Coat Polysaccharide Biosynthesis Protein SpsA, Chain A"/>
    <property type="match status" value="1"/>
</dbReference>
<gene>
    <name evidence="2" type="ORF">DFR64_0761</name>
</gene>
<dbReference type="Proteomes" id="UP000256388">
    <property type="component" value="Unassembled WGS sequence"/>
</dbReference>
<comment type="caution">
    <text evidence="2">The sequence shown here is derived from an EMBL/GenBank/DDBJ whole genome shotgun (WGS) entry which is preliminary data.</text>
</comment>
<organism evidence="2 3">
    <name type="scientific">Pelolinea submarina</name>
    <dbReference type="NCBI Taxonomy" id="913107"/>
    <lineage>
        <taxon>Bacteria</taxon>
        <taxon>Bacillati</taxon>
        <taxon>Chloroflexota</taxon>
        <taxon>Anaerolineae</taxon>
        <taxon>Anaerolineales</taxon>
        <taxon>Anaerolineaceae</taxon>
        <taxon>Pelolinea</taxon>
    </lineage>
</organism>
<sequence length="188" mass="20901">MAAGGSSRLDSPKQLLKWGDQLLINHVLDVIMKAGIDPIYLVLGSHAEEIRKVLPSSGINILTNPDWREGMSTSIKCGLNALGEDVEGTFIFLSDQPFVFPELIRAITVKFTDTGAQISAPRVNGRQCNPVLFRRSFFPDLMTISGDRGAKNLISQHEVAWVDWPDERLLLDIDSAEDYRRAFSKDGE</sequence>
<name>A0A3E0AGV2_9CHLR</name>
<reference evidence="2 3" key="1">
    <citation type="submission" date="2018-08" db="EMBL/GenBank/DDBJ databases">
        <title>Genomic Encyclopedia of Type Strains, Phase IV (KMG-IV): sequencing the most valuable type-strain genomes for metagenomic binning, comparative biology and taxonomic classification.</title>
        <authorList>
            <person name="Goeker M."/>
        </authorList>
    </citation>
    <scope>NUCLEOTIDE SEQUENCE [LARGE SCALE GENOMIC DNA]</scope>
    <source>
        <strain evidence="2 3">DSM 23923</strain>
    </source>
</reference>
<proteinExistence type="predicted"/>
<dbReference type="PANTHER" id="PTHR43777:SF1">
    <property type="entry name" value="MOLYBDENUM COFACTOR CYTIDYLYLTRANSFERASE"/>
    <property type="match status" value="1"/>
</dbReference>
<feature type="domain" description="MobA-like NTP transferase" evidence="1">
    <location>
        <begin position="1"/>
        <end position="157"/>
    </location>
</feature>
<dbReference type="SUPFAM" id="SSF53448">
    <property type="entry name" value="Nucleotide-diphospho-sugar transferases"/>
    <property type="match status" value="1"/>
</dbReference>
<dbReference type="InterPro" id="IPR029044">
    <property type="entry name" value="Nucleotide-diphossugar_trans"/>
</dbReference>
<evidence type="ECO:0000259" key="1">
    <source>
        <dbReference type="Pfam" id="PF12804"/>
    </source>
</evidence>
<dbReference type="Pfam" id="PF12804">
    <property type="entry name" value="NTP_transf_3"/>
    <property type="match status" value="1"/>
</dbReference>
<keyword evidence="2" id="KW-0548">Nucleotidyltransferase</keyword>
<dbReference type="GO" id="GO:0016779">
    <property type="term" value="F:nucleotidyltransferase activity"/>
    <property type="evidence" value="ECO:0007669"/>
    <property type="project" value="UniProtKB-KW"/>
</dbReference>
<dbReference type="InterPro" id="IPR025877">
    <property type="entry name" value="MobA-like_NTP_Trfase"/>
</dbReference>
<accession>A0A3E0AGV2</accession>
<dbReference type="CDD" id="cd04182">
    <property type="entry name" value="GT_2_like_f"/>
    <property type="match status" value="1"/>
</dbReference>
<evidence type="ECO:0000313" key="3">
    <source>
        <dbReference type="Proteomes" id="UP000256388"/>
    </source>
</evidence>
<dbReference type="PANTHER" id="PTHR43777">
    <property type="entry name" value="MOLYBDENUM COFACTOR CYTIDYLYLTRANSFERASE"/>
    <property type="match status" value="1"/>
</dbReference>
<protein>
    <submittedName>
        <fullName evidence="2">Molybdenum cofactor cytidylyltransferase</fullName>
    </submittedName>
</protein>
<keyword evidence="2" id="KW-0808">Transferase</keyword>
<dbReference type="EMBL" id="QUMS01000001">
    <property type="protein sequence ID" value="REG10893.1"/>
    <property type="molecule type" value="Genomic_DNA"/>
</dbReference>
<evidence type="ECO:0000313" key="2">
    <source>
        <dbReference type="EMBL" id="REG10893.1"/>
    </source>
</evidence>